<feature type="region of interest" description="Disordered" evidence="1">
    <location>
        <begin position="1"/>
        <end position="35"/>
    </location>
</feature>
<dbReference type="Proteomes" id="UP001175228">
    <property type="component" value="Unassembled WGS sequence"/>
</dbReference>
<gene>
    <name evidence="3" type="ORF">EDD18DRAFT_1106730</name>
    <name evidence="2" type="ORF">EDD18DRAFT_1112841</name>
</gene>
<evidence type="ECO:0000313" key="4">
    <source>
        <dbReference type="Proteomes" id="UP001175228"/>
    </source>
</evidence>
<proteinExistence type="predicted"/>
<keyword evidence="4" id="KW-1185">Reference proteome</keyword>
<comment type="caution">
    <text evidence="3">The sequence shown here is derived from an EMBL/GenBank/DDBJ whole genome shotgun (WGS) entry which is preliminary data.</text>
</comment>
<protein>
    <submittedName>
        <fullName evidence="3">Uncharacterized protein</fullName>
    </submittedName>
</protein>
<dbReference type="EMBL" id="JAUEPU010000070">
    <property type="protein sequence ID" value="KAK0481958.1"/>
    <property type="molecule type" value="Genomic_DNA"/>
</dbReference>
<organism evidence="3 4">
    <name type="scientific">Armillaria luteobubalina</name>
    <dbReference type="NCBI Taxonomy" id="153913"/>
    <lineage>
        <taxon>Eukaryota</taxon>
        <taxon>Fungi</taxon>
        <taxon>Dikarya</taxon>
        <taxon>Basidiomycota</taxon>
        <taxon>Agaricomycotina</taxon>
        <taxon>Agaricomycetes</taxon>
        <taxon>Agaricomycetidae</taxon>
        <taxon>Agaricales</taxon>
        <taxon>Marasmiineae</taxon>
        <taxon>Physalacriaceae</taxon>
        <taxon>Armillaria</taxon>
    </lineage>
</organism>
<dbReference type="EMBL" id="JAUEPU010000019">
    <property type="protein sequence ID" value="KAK0494863.1"/>
    <property type="molecule type" value="Genomic_DNA"/>
</dbReference>
<dbReference type="AlphaFoldDB" id="A0AA39UMZ3"/>
<sequence length="119" mass="13573">MAHEQEKKLAKAKPEADSKEKKEKEREREEKEAQEKDIDWVAVVLCCIGTIAVVMSEVLRQKGSALNLQIPSSSVTSTVPRYFHSTLVPWSAKMCLIWHWSDRRHTNGLRAQARSENIG</sequence>
<evidence type="ECO:0000256" key="1">
    <source>
        <dbReference type="SAM" id="MobiDB-lite"/>
    </source>
</evidence>
<evidence type="ECO:0000313" key="2">
    <source>
        <dbReference type="EMBL" id="KAK0481958.1"/>
    </source>
</evidence>
<accession>A0AA39UMZ3</accession>
<reference evidence="3" key="1">
    <citation type="submission" date="2023-06" db="EMBL/GenBank/DDBJ databases">
        <authorList>
            <consortium name="Lawrence Berkeley National Laboratory"/>
            <person name="Ahrendt S."/>
            <person name="Sahu N."/>
            <person name="Indic B."/>
            <person name="Wong-Bajracharya J."/>
            <person name="Merenyi Z."/>
            <person name="Ke H.-M."/>
            <person name="Monk M."/>
            <person name="Kocsube S."/>
            <person name="Drula E."/>
            <person name="Lipzen A."/>
            <person name="Balint B."/>
            <person name="Henrissat B."/>
            <person name="Andreopoulos B."/>
            <person name="Martin F.M."/>
            <person name="Harder C.B."/>
            <person name="Rigling D."/>
            <person name="Ford K.L."/>
            <person name="Foster G.D."/>
            <person name="Pangilinan J."/>
            <person name="Papanicolaou A."/>
            <person name="Barry K."/>
            <person name="LaButti K."/>
            <person name="Viragh M."/>
            <person name="Koriabine M."/>
            <person name="Yan M."/>
            <person name="Riley R."/>
            <person name="Champramary S."/>
            <person name="Plett K.L."/>
            <person name="Tsai I.J."/>
            <person name="Slot J."/>
            <person name="Sipos G."/>
            <person name="Plett J."/>
            <person name="Nagy L.G."/>
            <person name="Grigoriev I.V."/>
        </authorList>
    </citation>
    <scope>NUCLEOTIDE SEQUENCE</scope>
    <source>
        <strain evidence="3">HWK02</strain>
    </source>
</reference>
<name>A0AA39UMZ3_9AGAR</name>
<evidence type="ECO:0000313" key="3">
    <source>
        <dbReference type="EMBL" id="KAK0494863.1"/>
    </source>
</evidence>